<proteinExistence type="predicted"/>
<reference evidence="2 3" key="1">
    <citation type="submission" date="2009-11" db="EMBL/GenBank/DDBJ databases">
        <authorList>
            <person name="Weinstock G."/>
            <person name="Sodergren E."/>
            <person name="Clifton S."/>
            <person name="Fulton L."/>
            <person name="Fulton B."/>
            <person name="Courtney L."/>
            <person name="Fronick C."/>
            <person name="Harrison M."/>
            <person name="Strong C."/>
            <person name="Farmer C."/>
            <person name="Delahaunty K."/>
            <person name="Markovic C."/>
            <person name="Hall O."/>
            <person name="Minx P."/>
            <person name="Tomlinson C."/>
            <person name="Mitreva M."/>
            <person name="Nelson J."/>
            <person name="Hou S."/>
            <person name="Wollam A."/>
            <person name="Pepin K.H."/>
            <person name="Johnson M."/>
            <person name="Bhonagiri V."/>
            <person name="Nash W.E."/>
            <person name="Warren W."/>
            <person name="Chinwalla A."/>
            <person name="Mardis E.R."/>
            <person name="Wilson R.K."/>
        </authorList>
    </citation>
    <scope>NUCLEOTIDE SEQUENCE [LARGE SCALE GENOMIC DNA]</scope>
    <source>
        <strain evidence="2 3">DSM 20093</strain>
    </source>
</reference>
<dbReference type="STRING" id="561180.BIFGAL_02744"/>
<organism evidence="2 3">
    <name type="scientific">Bifidobacterium gallicum DSM 20093 = LMG 11596</name>
    <dbReference type="NCBI Taxonomy" id="561180"/>
    <lineage>
        <taxon>Bacteria</taxon>
        <taxon>Bacillati</taxon>
        <taxon>Actinomycetota</taxon>
        <taxon>Actinomycetes</taxon>
        <taxon>Bifidobacteriales</taxon>
        <taxon>Bifidobacteriaceae</taxon>
        <taxon>Bifidobacterium</taxon>
    </lineage>
</organism>
<dbReference type="InterPro" id="IPR052512">
    <property type="entry name" value="4CMD/NDH-1_regulator"/>
</dbReference>
<dbReference type="Pfam" id="PF02627">
    <property type="entry name" value="CMD"/>
    <property type="match status" value="1"/>
</dbReference>
<dbReference type="eggNOG" id="COG0599">
    <property type="taxonomic scope" value="Bacteria"/>
</dbReference>
<dbReference type="InterPro" id="IPR003779">
    <property type="entry name" value="CMD-like"/>
</dbReference>
<dbReference type="EMBL" id="ABXB03000001">
    <property type="protein sequence ID" value="EFA23639.1"/>
    <property type="molecule type" value="Genomic_DNA"/>
</dbReference>
<sequence>MPDGGDIAMFDDLKRRMNKFWNDDRTLEQTDPEFVALFSNFAYDEVINDPGATHPDLDDRTRSMAIMAAIIGTGGLDAFEMMLPVSYSTGLDSVALKEIIYQSTAYVGFARMLPFLKKTNEYLNAENVQLPLASGATVNHDQRDQAGEDLQVAIFGEGMRGFASSGAEDRRHINRWLSANCFGDYYTRQGLSLREREMVTLCFLAGLGGTEPQMKAHTAGNIAIGNSREFLIAVISQIMPYIGYPRTLNALACLPDQQ</sequence>
<evidence type="ECO:0000313" key="3">
    <source>
        <dbReference type="Proteomes" id="UP000003656"/>
    </source>
</evidence>
<comment type="caution">
    <text evidence="2">The sequence shown here is derived from an EMBL/GenBank/DDBJ whole genome shotgun (WGS) entry which is preliminary data.</text>
</comment>
<dbReference type="PANTHER" id="PTHR33570:SF2">
    <property type="entry name" value="CARBOXYMUCONOLACTONE DECARBOXYLASE-LIKE DOMAIN-CONTAINING PROTEIN"/>
    <property type="match status" value="1"/>
</dbReference>
<evidence type="ECO:0000313" key="2">
    <source>
        <dbReference type="EMBL" id="EFA23639.1"/>
    </source>
</evidence>
<dbReference type="InterPro" id="IPR029032">
    <property type="entry name" value="AhpD-like"/>
</dbReference>
<feature type="domain" description="Carboxymuconolactone decarboxylase-like" evidence="1">
    <location>
        <begin position="175"/>
        <end position="254"/>
    </location>
</feature>
<dbReference type="AlphaFoldDB" id="D1NSI7"/>
<dbReference type="Gene3D" id="1.20.1290.10">
    <property type="entry name" value="AhpD-like"/>
    <property type="match status" value="1"/>
</dbReference>
<name>D1NSI7_9BIFI</name>
<dbReference type="GO" id="GO:0051920">
    <property type="term" value="F:peroxiredoxin activity"/>
    <property type="evidence" value="ECO:0007669"/>
    <property type="project" value="InterPro"/>
</dbReference>
<dbReference type="Proteomes" id="UP000003656">
    <property type="component" value="Unassembled WGS sequence"/>
</dbReference>
<evidence type="ECO:0000259" key="1">
    <source>
        <dbReference type="Pfam" id="PF02627"/>
    </source>
</evidence>
<dbReference type="SUPFAM" id="SSF69118">
    <property type="entry name" value="AhpD-like"/>
    <property type="match status" value="1"/>
</dbReference>
<protein>
    <submittedName>
        <fullName evidence="2">Carboxymuconolactone decarboxylase family protein</fullName>
    </submittedName>
</protein>
<dbReference type="PANTHER" id="PTHR33570">
    <property type="entry name" value="4-CARBOXYMUCONOLACTONE DECARBOXYLASE FAMILY PROTEIN"/>
    <property type="match status" value="1"/>
</dbReference>
<accession>D1NSI7</accession>
<gene>
    <name evidence="2" type="ORF">BIFGAL_02744</name>
</gene>